<organism evidence="8 9">
    <name type="scientific">Nitrospina watsonii</name>
    <dbReference type="NCBI Taxonomy" id="1323948"/>
    <lineage>
        <taxon>Bacteria</taxon>
        <taxon>Pseudomonadati</taxon>
        <taxon>Nitrospinota/Tectimicrobiota group</taxon>
        <taxon>Nitrospinota</taxon>
        <taxon>Nitrospinia</taxon>
        <taxon>Nitrospinales</taxon>
        <taxon>Nitrospinaceae</taxon>
        <taxon>Nitrospina</taxon>
    </lineage>
</organism>
<dbReference type="PANTHER" id="PTHR11228:SF7">
    <property type="entry name" value="PQQA PEPTIDE CYCLASE"/>
    <property type="match status" value="1"/>
</dbReference>
<keyword evidence="3" id="KW-0949">S-adenosyl-L-methionine</keyword>
<dbReference type="Pfam" id="PF13186">
    <property type="entry name" value="SPASM"/>
    <property type="match status" value="1"/>
</dbReference>
<evidence type="ECO:0000256" key="5">
    <source>
        <dbReference type="ARBA" id="ARBA00023004"/>
    </source>
</evidence>
<comment type="cofactor">
    <cofactor evidence="1">
        <name>[4Fe-4S] cluster</name>
        <dbReference type="ChEBI" id="CHEBI:49883"/>
    </cofactor>
</comment>
<dbReference type="SUPFAM" id="SSF102114">
    <property type="entry name" value="Radical SAM enzymes"/>
    <property type="match status" value="1"/>
</dbReference>
<protein>
    <submittedName>
        <fullName evidence="8">Molybdenum cofactor biosynthesis protein A</fullName>
    </submittedName>
</protein>
<keyword evidence="5" id="KW-0408">Iron</keyword>
<dbReference type="EMBL" id="OX336137">
    <property type="protein sequence ID" value="CAI2717033.1"/>
    <property type="molecule type" value="Genomic_DNA"/>
</dbReference>
<evidence type="ECO:0000256" key="2">
    <source>
        <dbReference type="ARBA" id="ARBA00022485"/>
    </source>
</evidence>
<dbReference type="InterPro" id="IPR058240">
    <property type="entry name" value="rSAM_sf"/>
</dbReference>
<evidence type="ECO:0000313" key="8">
    <source>
        <dbReference type="EMBL" id="CAI2717033.1"/>
    </source>
</evidence>
<evidence type="ECO:0000256" key="3">
    <source>
        <dbReference type="ARBA" id="ARBA00022691"/>
    </source>
</evidence>
<sequence>MGIQINEKTETVSDQHKIDGHKLNYHIDRVGEWMSGSRTVYPIYMEIAPTGACNHRCTFCAVDYIGYKVVHLDTDLLKQRLTEMARLGVRSIMYAGEGEPLLHKDLPDIIQHTKQSGIDIAITTNAVPMTKKWSEAALDAITWIKTSINAGTAESYAQVHQTKADDFNKVLANLEYAANLKAKRGDVCTLGAQMVLLPENEHEAVTLGQRMRDIGMDYLVIKPYSQHKKSITRKYENIDYSKSIQLKDDLAAINTDSFSVVFRDNTLTKLFDDSHYYQKCYSTPNFWAYVMADGAVYGCSAYLLDDRFQYGNITENTFQEIWEGEKRMANLEYVENELNISECRKNCRMDEVNRYLWDIKHPPAHVNFI</sequence>
<keyword evidence="4" id="KW-0479">Metal-binding</keyword>
<feature type="domain" description="Radical SAM core" evidence="7">
    <location>
        <begin position="37"/>
        <end position="254"/>
    </location>
</feature>
<evidence type="ECO:0000259" key="7">
    <source>
        <dbReference type="PROSITE" id="PS51918"/>
    </source>
</evidence>
<dbReference type="InterPro" id="IPR050377">
    <property type="entry name" value="Radical_SAM_PqqE_MftC-like"/>
</dbReference>
<dbReference type="Pfam" id="PF04055">
    <property type="entry name" value="Radical_SAM"/>
    <property type="match status" value="1"/>
</dbReference>
<dbReference type="InterPro" id="IPR013785">
    <property type="entry name" value="Aldolase_TIM"/>
</dbReference>
<keyword evidence="2" id="KW-0004">4Fe-4S</keyword>
<evidence type="ECO:0000256" key="4">
    <source>
        <dbReference type="ARBA" id="ARBA00022723"/>
    </source>
</evidence>
<name>A0ABN8VTL0_9BACT</name>
<evidence type="ECO:0000256" key="6">
    <source>
        <dbReference type="ARBA" id="ARBA00023014"/>
    </source>
</evidence>
<dbReference type="Proteomes" id="UP001157733">
    <property type="component" value="Chromosome"/>
</dbReference>
<dbReference type="Gene3D" id="3.20.20.70">
    <property type="entry name" value="Aldolase class I"/>
    <property type="match status" value="2"/>
</dbReference>
<dbReference type="SFLD" id="SFLDG01387">
    <property type="entry name" value="BtrN-like_SPASM_domain_contain"/>
    <property type="match status" value="1"/>
</dbReference>
<dbReference type="InterPro" id="IPR023885">
    <property type="entry name" value="4Fe4S-binding_SPASM_dom"/>
</dbReference>
<reference evidence="8 9" key="1">
    <citation type="submission" date="2022-09" db="EMBL/GenBank/DDBJ databases">
        <authorList>
            <person name="Kop L."/>
        </authorList>
    </citation>
    <scope>NUCLEOTIDE SEQUENCE [LARGE SCALE GENOMIC DNA]</scope>
    <source>
        <strain evidence="8 9">347</strain>
    </source>
</reference>
<dbReference type="CDD" id="cd21109">
    <property type="entry name" value="SPASM"/>
    <property type="match status" value="1"/>
</dbReference>
<keyword evidence="6" id="KW-0411">Iron-sulfur</keyword>
<keyword evidence="9" id="KW-1185">Reference proteome</keyword>
<dbReference type="InterPro" id="IPR007197">
    <property type="entry name" value="rSAM"/>
</dbReference>
<evidence type="ECO:0000313" key="9">
    <source>
        <dbReference type="Proteomes" id="UP001157733"/>
    </source>
</evidence>
<dbReference type="SFLD" id="SFLDS00029">
    <property type="entry name" value="Radical_SAM"/>
    <property type="match status" value="1"/>
</dbReference>
<proteinExistence type="predicted"/>
<dbReference type="SFLD" id="SFLDG01067">
    <property type="entry name" value="SPASM/twitch_domain_containing"/>
    <property type="match status" value="1"/>
</dbReference>
<evidence type="ECO:0000256" key="1">
    <source>
        <dbReference type="ARBA" id="ARBA00001966"/>
    </source>
</evidence>
<gene>
    <name evidence="8" type="primary">moaA</name>
    <name evidence="8" type="ORF">NSPWAT_0174</name>
</gene>
<dbReference type="PROSITE" id="PS51918">
    <property type="entry name" value="RADICAL_SAM"/>
    <property type="match status" value="1"/>
</dbReference>
<accession>A0ABN8VTL0</accession>
<dbReference type="CDD" id="cd01335">
    <property type="entry name" value="Radical_SAM"/>
    <property type="match status" value="1"/>
</dbReference>
<dbReference type="RefSeq" id="WP_282010004.1">
    <property type="nucleotide sequence ID" value="NZ_OX336137.1"/>
</dbReference>
<dbReference type="PANTHER" id="PTHR11228">
    <property type="entry name" value="RADICAL SAM DOMAIN PROTEIN"/>
    <property type="match status" value="1"/>
</dbReference>
<dbReference type="InterPro" id="IPR034391">
    <property type="entry name" value="AdoMet-like_SPASM_containing"/>
</dbReference>